<keyword evidence="4" id="KW-0012">Acyltransferase</keyword>
<keyword evidence="3" id="KW-0808">Transferase</keyword>
<evidence type="ECO:0000256" key="4">
    <source>
        <dbReference type="ARBA" id="ARBA00023315"/>
    </source>
</evidence>
<evidence type="ECO:0000313" key="6">
    <source>
        <dbReference type="Proteomes" id="UP000191285"/>
    </source>
</evidence>
<comment type="caution">
    <text evidence="5">The sequence shown here is derived from an EMBL/GenBank/DDBJ whole genome shotgun (WGS) entry which is preliminary data.</text>
</comment>
<dbReference type="EMBL" id="MLKD01000010">
    <property type="protein sequence ID" value="OQE22532.1"/>
    <property type="molecule type" value="Genomic_DNA"/>
</dbReference>
<name>A0A1V6T852_9EURO</name>
<dbReference type="OrthoDB" id="21502at2759"/>
<gene>
    <name evidence="5" type="ORF">PENSTE_c010G09281</name>
</gene>
<organism evidence="5 6">
    <name type="scientific">Penicillium steckii</name>
    <dbReference type="NCBI Taxonomy" id="303698"/>
    <lineage>
        <taxon>Eukaryota</taxon>
        <taxon>Fungi</taxon>
        <taxon>Dikarya</taxon>
        <taxon>Ascomycota</taxon>
        <taxon>Pezizomycotina</taxon>
        <taxon>Eurotiomycetes</taxon>
        <taxon>Eurotiomycetidae</taxon>
        <taxon>Eurotiales</taxon>
        <taxon>Aspergillaceae</taxon>
        <taxon>Penicillium</taxon>
    </lineage>
</organism>
<proteinExistence type="inferred from homology"/>
<dbReference type="InterPro" id="IPR051283">
    <property type="entry name" value="Sec_Metabolite_Acyltrans"/>
</dbReference>
<comment type="similarity">
    <text evidence="2">Belongs to the plant acyltransferase family.</text>
</comment>
<evidence type="ECO:0000313" key="5">
    <source>
        <dbReference type="EMBL" id="OQE22532.1"/>
    </source>
</evidence>
<dbReference type="Proteomes" id="UP000191285">
    <property type="component" value="Unassembled WGS sequence"/>
</dbReference>
<evidence type="ECO:0000256" key="3">
    <source>
        <dbReference type="ARBA" id="ARBA00022679"/>
    </source>
</evidence>
<dbReference type="PANTHER" id="PTHR31896:SF69">
    <property type="entry name" value="FAMILY REGULATORY PROTEIN, PUTATIVE (AFU_ORTHOLOGUE AFUA_3G14730)-RELATED"/>
    <property type="match status" value="1"/>
</dbReference>
<reference evidence="6" key="1">
    <citation type="journal article" date="2017" name="Nat. Microbiol.">
        <title>Global analysis of biosynthetic gene clusters reveals vast potential of secondary metabolite production in Penicillium species.</title>
        <authorList>
            <person name="Nielsen J.C."/>
            <person name="Grijseels S."/>
            <person name="Prigent S."/>
            <person name="Ji B."/>
            <person name="Dainat J."/>
            <person name="Nielsen K.F."/>
            <person name="Frisvad J.C."/>
            <person name="Workman M."/>
            <person name="Nielsen J."/>
        </authorList>
    </citation>
    <scope>NUCLEOTIDE SEQUENCE [LARGE SCALE GENOMIC DNA]</scope>
    <source>
        <strain evidence="6">IBT 24891</strain>
    </source>
</reference>
<sequence length="485" mass="55304">MEKQDYHSNSLGDVYPLHTLDDTKFYRFFLSGFTYSNDILDAEKLQDALSKLLEIGDWRKLGGRLKMKNGKLEIHVPQKFTESQPAVAFTHDTFDMNIETHPIASRFPKPTRGPSTQPISDDFRPFLIHHDHPMTIEEMIHQNLPQLSLHISSFSDATLISLTWPHTLMDASGHQSLLQAWSLMLAGRAEEIPMFLGARKDILEEIIPHDDERHEEFGLSRTRMTGMGKLKFIFQHLWEKLWNPRRELRVIFLPKDTFTRFQKRVRDEVAEIAHTNDQELFVSDGDILTAWATSVVASSLLKPRPMTVVNMLNIRFRLSPLIESGGIYLQNMVLAGYAFLSAQLARGPLGPIALSHRSHLVEQTSEQQTLSQLQTVRQDIKSSGSPNLLYGEPHAGFVFVNNLTKLGTIQAANFRPAVLRQGQKGELRSNPPGSMVTFQNYFHPNSTGPVDALWIFGQDHGGNYWLEGNFLPRAWEILEKELRDM</sequence>
<dbReference type="PANTHER" id="PTHR31896">
    <property type="entry name" value="FAMILY REGULATORY PROTEIN, PUTATIVE (AFU_ORTHOLOGUE AFUA_3G14730)-RELATED"/>
    <property type="match status" value="1"/>
</dbReference>
<accession>A0A1V6T852</accession>
<evidence type="ECO:0000256" key="2">
    <source>
        <dbReference type="ARBA" id="ARBA00009861"/>
    </source>
</evidence>
<dbReference type="AlphaFoldDB" id="A0A1V6T852"/>
<keyword evidence="6" id="KW-1185">Reference proteome</keyword>
<dbReference type="InterPro" id="IPR023213">
    <property type="entry name" value="CAT-like_dom_sf"/>
</dbReference>
<dbReference type="Gene3D" id="3.30.559.10">
    <property type="entry name" value="Chloramphenicol acetyltransferase-like domain"/>
    <property type="match status" value="2"/>
</dbReference>
<protein>
    <submittedName>
        <fullName evidence="5">Uncharacterized protein</fullName>
    </submittedName>
</protein>
<evidence type="ECO:0000256" key="1">
    <source>
        <dbReference type="ARBA" id="ARBA00005179"/>
    </source>
</evidence>
<dbReference type="GO" id="GO:0016746">
    <property type="term" value="F:acyltransferase activity"/>
    <property type="evidence" value="ECO:0007669"/>
    <property type="project" value="UniProtKB-KW"/>
</dbReference>
<comment type="pathway">
    <text evidence="1">Secondary metabolite biosynthesis.</text>
</comment>